<protein>
    <recommendedName>
        <fullName evidence="4">RING-type domain-containing protein</fullName>
    </recommendedName>
</protein>
<gene>
    <name evidence="5" type="ORF">BaRGS_00016274</name>
</gene>
<dbReference type="Proteomes" id="UP001519460">
    <property type="component" value="Unassembled WGS sequence"/>
</dbReference>
<dbReference type="Gene3D" id="3.30.40.10">
    <property type="entry name" value="Zinc/RING finger domain, C3HC4 (zinc finger)"/>
    <property type="match status" value="1"/>
</dbReference>
<keyword evidence="2" id="KW-0862">Zinc</keyword>
<dbReference type="PROSITE" id="PS50089">
    <property type="entry name" value="ZF_RING_2"/>
    <property type="match status" value="1"/>
</dbReference>
<evidence type="ECO:0000259" key="4">
    <source>
        <dbReference type="PROSITE" id="PS50089"/>
    </source>
</evidence>
<dbReference type="PANTHER" id="PTHR25462">
    <property type="entry name" value="BONUS, ISOFORM C-RELATED"/>
    <property type="match status" value="1"/>
</dbReference>
<dbReference type="SUPFAM" id="SSF57850">
    <property type="entry name" value="RING/U-box"/>
    <property type="match status" value="1"/>
</dbReference>
<dbReference type="EMBL" id="JACVVK020000103">
    <property type="protein sequence ID" value="KAK7492401.1"/>
    <property type="molecule type" value="Genomic_DNA"/>
</dbReference>
<comment type="caution">
    <text evidence="5">The sequence shown here is derived from an EMBL/GenBank/DDBJ whole genome shotgun (WGS) entry which is preliminary data.</text>
</comment>
<dbReference type="InterPro" id="IPR047153">
    <property type="entry name" value="TRIM45/56/19-like"/>
</dbReference>
<dbReference type="GO" id="GO:0008270">
    <property type="term" value="F:zinc ion binding"/>
    <property type="evidence" value="ECO:0007669"/>
    <property type="project" value="UniProtKB-KW"/>
</dbReference>
<evidence type="ECO:0000256" key="3">
    <source>
        <dbReference type="PROSITE-ProRule" id="PRU00175"/>
    </source>
</evidence>
<accession>A0ABD0KYT7</accession>
<sequence length="164" mass="19195">MDKGLVPIQEEQEEERIPTCGLCQGSLRMPRVLPCFDMFCTECLERQFGGHHDYEPHVQSKCPTCDEPFLIPKGGLKDLRQANHVGFLTDFLSTRENRTCQYFCEDEKKPAEASDCCRAYLPPLAPPPLSFPPHFRKERDRMQWFHYLFLSGFFPQEVFYYKSC</sequence>
<reference evidence="5 6" key="1">
    <citation type="journal article" date="2023" name="Sci. Data">
        <title>Genome assembly of the Korean intertidal mud-creeper Batillaria attramentaria.</title>
        <authorList>
            <person name="Patra A.K."/>
            <person name="Ho P.T."/>
            <person name="Jun S."/>
            <person name="Lee S.J."/>
            <person name="Kim Y."/>
            <person name="Won Y.J."/>
        </authorList>
    </citation>
    <scope>NUCLEOTIDE SEQUENCE [LARGE SCALE GENOMIC DNA]</scope>
    <source>
        <strain evidence="5">Wonlab-2016</strain>
    </source>
</reference>
<dbReference type="PANTHER" id="PTHR25462:SF296">
    <property type="entry name" value="MEIOTIC P26, ISOFORM F"/>
    <property type="match status" value="1"/>
</dbReference>
<keyword evidence="1 3" id="KW-0479">Metal-binding</keyword>
<proteinExistence type="predicted"/>
<name>A0ABD0KYT7_9CAEN</name>
<evidence type="ECO:0000313" key="5">
    <source>
        <dbReference type="EMBL" id="KAK7492401.1"/>
    </source>
</evidence>
<keyword evidence="1 3" id="KW-0863">Zinc-finger</keyword>
<evidence type="ECO:0000313" key="6">
    <source>
        <dbReference type="Proteomes" id="UP001519460"/>
    </source>
</evidence>
<feature type="domain" description="RING-type" evidence="4">
    <location>
        <begin position="20"/>
        <end position="66"/>
    </location>
</feature>
<organism evidence="5 6">
    <name type="scientific">Batillaria attramentaria</name>
    <dbReference type="NCBI Taxonomy" id="370345"/>
    <lineage>
        <taxon>Eukaryota</taxon>
        <taxon>Metazoa</taxon>
        <taxon>Spiralia</taxon>
        <taxon>Lophotrochozoa</taxon>
        <taxon>Mollusca</taxon>
        <taxon>Gastropoda</taxon>
        <taxon>Caenogastropoda</taxon>
        <taxon>Sorbeoconcha</taxon>
        <taxon>Cerithioidea</taxon>
        <taxon>Batillariidae</taxon>
        <taxon>Batillaria</taxon>
    </lineage>
</organism>
<keyword evidence="6" id="KW-1185">Reference proteome</keyword>
<evidence type="ECO:0000256" key="2">
    <source>
        <dbReference type="ARBA" id="ARBA00022833"/>
    </source>
</evidence>
<dbReference type="InterPro" id="IPR001841">
    <property type="entry name" value="Znf_RING"/>
</dbReference>
<evidence type="ECO:0000256" key="1">
    <source>
        <dbReference type="ARBA" id="ARBA00022771"/>
    </source>
</evidence>
<dbReference type="InterPro" id="IPR013083">
    <property type="entry name" value="Znf_RING/FYVE/PHD"/>
</dbReference>
<dbReference type="AlphaFoldDB" id="A0ABD0KYT7"/>